<keyword evidence="1" id="KW-0732">Signal</keyword>
<evidence type="ECO:0000256" key="1">
    <source>
        <dbReference type="SAM" id="SignalP"/>
    </source>
</evidence>
<protein>
    <submittedName>
        <fullName evidence="2">Uncharacterized protein</fullName>
    </submittedName>
</protein>
<organism evidence="2 3">
    <name type="scientific">Pleurostoma richardsiae</name>
    <dbReference type="NCBI Taxonomy" id="41990"/>
    <lineage>
        <taxon>Eukaryota</taxon>
        <taxon>Fungi</taxon>
        <taxon>Dikarya</taxon>
        <taxon>Ascomycota</taxon>
        <taxon>Pezizomycotina</taxon>
        <taxon>Sordariomycetes</taxon>
        <taxon>Sordariomycetidae</taxon>
        <taxon>Calosphaeriales</taxon>
        <taxon>Pleurostomataceae</taxon>
        <taxon>Pleurostoma</taxon>
    </lineage>
</organism>
<keyword evidence="3" id="KW-1185">Reference proteome</keyword>
<dbReference type="Proteomes" id="UP001174694">
    <property type="component" value="Unassembled WGS sequence"/>
</dbReference>
<evidence type="ECO:0000313" key="3">
    <source>
        <dbReference type="Proteomes" id="UP001174694"/>
    </source>
</evidence>
<proteinExistence type="predicted"/>
<comment type="caution">
    <text evidence="2">The sequence shown here is derived from an EMBL/GenBank/DDBJ whole genome shotgun (WGS) entry which is preliminary data.</text>
</comment>
<sequence length="187" mass="19892">MYARTNTLLGHIAILSWVVLAFGSPVADVVVRDLVTSDRERVPAPAGENYDFIEYFTGDITSKECIQLNPGALLVLNNNTLEKRSGSHSFSAYSAGSCSGGLLGSVSGFGCSNPNCFSWGGIARSTRLTQARTGNPYPTADLHLAASCSDGRQHHQGITSTSSCDTATSYGVPITSGWQSTELWFDC</sequence>
<dbReference type="EMBL" id="JANBVO010000014">
    <property type="protein sequence ID" value="KAJ9145396.1"/>
    <property type="molecule type" value="Genomic_DNA"/>
</dbReference>
<dbReference type="AlphaFoldDB" id="A0AA38S2C4"/>
<accession>A0AA38S2C4</accession>
<feature type="chain" id="PRO_5041470903" evidence="1">
    <location>
        <begin position="24"/>
        <end position="187"/>
    </location>
</feature>
<evidence type="ECO:0000313" key="2">
    <source>
        <dbReference type="EMBL" id="KAJ9145396.1"/>
    </source>
</evidence>
<feature type="signal peptide" evidence="1">
    <location>
        <begin position="1"/>
        <end position="23"/>
    </location>
</feature>
<name>A0AA38S2C4_9PEZI</name>
<reference evidence="2" key="1">
    <citation type="submission" date="2022-07" db="EMBL/GenBank/DDBJ databases">
        <title>Fungi with potential for degradation of polypropylene.</title>
        <authorList>
            <person name="Gostincar C."/>
        </authorList>
    </citation>
    <scope>NUCLEOTIDE SEQUENCE</scope>
    <source>
        <strain evidence="2">EXF-13308</strain>
    </source>
</reference>
<gene>
    <name evidence="2" type="ORF">NKR23_g5376</name>
</gene>